<name>A0ABV2QED7_9BURK</name>
<keyword evidence="9" id="KW-0503">Monooxygenase</keyword>
<keyword evidence="3" id="KW-0001">2Fe-2S</keyword>
<evidence type="ECO:0000256" key="5">
    <source>
        <dbReference type="ARBA" id="ARBA00023002"/>
    </source>
</evidence>
<evidence type="ECO:0000256" key="1">
    <source>
        <dbReference type="ARBA" id="ARBA00001962"/>
    </source>
</evidence>
<keyword evidence="10" id="KW-1185">Reference proteome</keyword>
<dbReference type="PANTHER" id="PTHR43756">
    <property type="entry name" value="CHOLINE MONOOXYGENASE, CHLOROPLASTIC"/>
    <property type="match status" value="1"/>
</dbReference>
<dbReference type="CDD" id="cd00680">
    <property type="entry name" value="RHO_alpha_C"/>
    <property type="match status" value="1"/>
</dbReference>
<evidence type="ECO:0000313" key="9">
    <source>
        <dbReference type="EMBL" id="MET4578922.1"/>
    </source>
</evidence>
<accession>A0ABV2QED7</accession>
<dbReference type="Proteomes" id="UP001549320">
    <property type="component" value="Unassembled WGS sequence"/>
</dbReference>
<evidence type="ECO:0000259" key="8">
    <source>
        <dbReference type="PROSITE" id="PS51296"/>
    </source>
</evidence>
<keyword evidence="5 9" id="KW-0560">Oxidoreductase</keyword>
<dbReference type="Pfam" id="PF00848">
    <property type="entry name" value="Ring_hydroxyl_A"/>
    <property type="match status" value="1"/>
</dbReference>
<protein>
    <submittedName>
        <fullName evidence="9">Choline monooxygenase</fullName>
        <ecNumber evidence="9">1.14.15.7</ecNumber>
    </submittedName>
</protein>
<dbReference type="SUPFAM" id="SSF50022">
    <property type="entry name" value="ISP domain"/>
    <property type="match status" value="1"/>
</dbReference>
<dbReference type="InterPro" id="IPR036922">
    <property type="entry name" value="Rieske_2Fe-2S_sf"/>
</dbReference>
<gene>
    <name evidence="9" type="ORF">ABIE13_004045</name>
</gene>
<evidence type="ECO:0000256" key="4">
    <source>
        <dbReference type="ARBA" id="ARBA00022723"/>
    </source>
</evidence>
<sequence>MSEFSSLKPKGFHAPTLFGCSSAFFLPLNRGSLDRNTMSDLSLQLQQAASQLPVSSYFNQALFQREVELIFQQGPRYVGHELAVPNAGDYFALPQEAEGRALVRNASGGIELVSNVCRHRQAIMLKGRGTLQGHGKGHAGGNIVCPVHRWTYSPKGELLGAPHFQHDPCLNLNNYKLREWNGLLFEDNGRDITADLAGMGPRQALSFDGYVLDHVELHECNYNWKTFIEVYLEDYHVGPFHPGLGQFVTCDDLSWEFGREYSVQTVGVAGGLSKPGSPAYERWHRELLKYRGGKVPSHGAIWLTYYPHIMVEWYPHVLTVSTLHPISVDKTLNMVEFYYPEEIAAFEREFVEAQRAAYMETCIEDDEIAERMDAGRKALFMRGDNEVGPYQSPMEDGMQHFHEWYRRAMGTKLTT</sequence>
<dbReference type="SUPFAM" id="SSF55961">
    <property type="entry name" value="Bet v1-like"/>
    <property type="match status" value="1"/>
</dbReference>
<dbReference type="Pfam" id="PF00355">
    <property type="entry name" value="Rieske"/>
    <property type="match status" value="1"/>
</dbReference>
<dbReference type="Gene3D" id="3.90.380.10">
    <property type="entry name" value="Naphthalene 1,2-dioxygenase Alpha Subunit, Chain A, domain 1"/>
    <property type="match status" value="2"/>
</dbReference>
<dbReference type="PANTHER" id="PTHR43756:SF5">
    <property type="entry name" value="CHOLINE MONOOXYGENASE, CHLOROPLASTIC"/>
    <property type="match status" value="1"/>
</dbReference>
<dbReference type="PROSITE" id="PS51296">
    <property type="entry name" value="RIESKE"/>
    <property type="match status" value="1"/>
</dbReference>
<dbReference type="EC" id="1.14.15.7" evidence="9"/>
<comment type="similarity">
    <text evidence="2">Belongs to the bacterial ring-hydroxylating dioxygenase alpha subunit family.</text>
</comment>
<reference evidence="9 10" key="1">
    <citation type="submission" date="2024-06" db="EMBL/GenBank/DDBJ databases">
        <title>Sorghum-associated microbial communities from plants grown in Nebraska, USA.</title>
        <authorList>
            <person name="Schachtman D."/>
        </authorList>
    </citation>
    <scope>NUCLEOTIDE SEQUENCE [LARGE SCALE GENOMIC DNA]</scope>
    <source>
        <strain evidence="9 10">2709</strain>
    </source>
</reference>
<keyword evidence="4" id="KW-0479">Metal-binding</keyword>
<keyword evidence="6" id="KW-0408">Iron</keyword>
<dbReference type="InterPro" id="IPR001663">
    <property type="entry name" value="Rng_hydr_dOase-A"/>
</dbReference>
<proteinExistence type="inferred from homology"/>
<evidence type="ECO:0000256" key="7">
    <source>
        <dbReference type="ARBA" id="ARBA00023014"/>
    </source>
</evidence>
<dbReference type="Gene3D" id="2.102.10.10">
    <property type="entry name" value="Rieske [2Fe-2S] iron-sulphur domain"/>
    <property type="match status" value="1"/>
</dbReference>
<comment type="caution">
    <text evidence="9">The sequence shown here is derived from an EMBL/GenBank/DDBJ whole genome shotgun (WGS) entry which is preliminary data.</text>
</comment>
<evidence type="ECO:0000256" key="2">
    <source>
        <dbReference type="ARBA" id="ARBA00008751"/>
    </source>
</evidence>
<evidence type="ECO:0000256" key="6">
    <source>
        <dbReference type="ARBA" id="ARBA00023004"/>
    </source>
</evidence>
<dbReference type="CDD" id="cd03469">
    <property type="entry name" value="Rieske_RO_Alpha_N"/>
    <property type="match status" value="1"/>
</dbReference>
<keyword evidence="7" id="KW-0411">Iron-sulfur</keyword>
<evidence type="ECO:0000313" key="10">
    <source>
        <dbReference type="Proteomes" id="UP001549320"/>
    </source>
</evidence>
<dbReference type="InterPro" id="IPR015879">
    <property type="entry name" value="Ring_hydroxy_dOase_asu_C_dom"/>
</dbReference>
<evidence type="ECO:0000256" key="3">
    <source>
        <dbReference type="ARBA" id="ARBA00022714"/>
    </source>
</evidence>
<dbReference type="GO" id="GO:0019133">
    <property type="term" value="F:choline monooxygenase activity"/>
    <property type="evidence" value="ECO:0007669"/>
    <property type="project" value="UniProtKB-EC"/>
</dbReference>
<feature type="domain" description="Rieske" evidence="8">
    <location>
        <begin position="76"/>
        <end position="186"/>
    </location>
</feature>
<dbReference type="EMBL" id="JBEPSH010000008">
    <property type="protein sequence ID" value="MET4578922.1"/>
    <property type="molecule type" value="Genomic_DNA"/>
</dbReference>
<organism evidence="9 10">
    <name type="scientific">Ottowia thiooxydans</name>
    <dbReference type="NCBI Taxonomy" id="219182"/>
    <lineage>
        <taxon>Bacteria</taxon>
        <taxon>Pseudomonadati</taxon>
        <taxon>Pseudomonadota</taxon>
        <taxon>Betaproteobacteria</taxon>
        <taxon>Burkholderiales</taxon>
        <taxon>Comamonadaceae</taxon>
        <taxon>Ottowia</taxon>
    </lineage>
</organism>
<comment type="cofactor">
    <cofactor evidence="1">
        <name>Fe cation</name>
        <dbReference type="ChEBI" id="CHEBI:24875"/>
    </cofactor>
</comment>
<dbReference type="InterPro" id="IPR017941">
    <property type="entry name" value="Rieske_2Fe-2S"/>
</dbReference>